<evidence type="ECO:0000313" key="9">
    <source>
        <dbReference type="Proteomes" id="UP001206925"/>
    </source>
</evidence>
<dbReference type="Pfam" id="PF06325">
    <property type="entry name" value="PrmA"/>
    <property type="match status" value="1"/>
</dbReference>
<keyword evidence="2 6" id="KW-0949">S-adenosyl-L-methionine</keyword>
<dbReference type="InterPro" id="IPR057622">
    <property type="entry name" value="CARM1-like_PH"/>
</dbReference>
<evidence type="ECO:0000256" key="1">
    <source>
        <dbReference type="ARBA" id="ARBA00011925"/>
    </source>
</evidence>
<dbReference type="PANTHER" id="PTHR11006">
    <property type="entry name" value="PROTEIN ARGININE N-METHYLTRANSFERASE"/>
    <property type="match status" value="1"/>
</dbReference>
<comment type="caution">
    <text evidence="8">The sequence shown here is derived from an EMBL/GenBank/DDBJ whole genome shotgun (WGS) entry which is preliminary data.</text>
</comment>
<dbReference type="Gene3D" id="3.40.50.150">
    <property type="entry name" value="Vaccinia Virus protein VP39"/>
    <property type="match status" value="1"/>
</dbReference>
<reference evidence="8" key="1">
    <citation type="submission" date="2022-06" db="EMBL/GenBank/DDBJ databases">
        <title>Uncovering the hologenomic basis of an extraordinary plant invasion.</title>
        <authorList>
            <person name="Bieker V.C."/>
            <person name="Martin M.D."/>
            <person name="Gilbert T."/>
            <person name="Hodgins K."/>
            <person name="Battlay P."/>
            <person name="Petersen B."/>
            <person name="Wilson J."/>
        </authorList>
    </citation>
    <scope>NUCLEOTIDE SEQUENCE</scope>
    <source>
        <strain evidence="8">AA19_3_7</strain>
        <tissue evidence="8">Leaf</tissue>
    </source>
</reference>
<keyword evidence="6" id="KW-0489">Methyltransferase</keyword>
<keyword evidence="4" id="KW-0804">Transcription</keyword>
<dbReference type="EC" id="2.1.1.319" evidence="1"/>
<sequence>MNNTPPVENHSFTVASITLLESNPPTVVSGPLSAVFGSGSGFPELQFVVESVGQQFLGFDLRTTQLFRLGECQSLCVSEGSETVKERTYSKGITIQFKDEEESSSFHGAFEQWKSKVVIQGSRLPNGTVSSSKSKFDDKIEASSAKMYFDYYGQLLHQQNMMQDYVRTGSYYAAVMENQADFAGRVVVDVGAGSGILSLFAAQAGAKHVYAVEASEMADYAQKLIAGNPSLGQRITVIKGKVEDVELPEKADILISEPMGNLLINERMLEIHMAPFSDEYLYNELAKMSLFWQQQNYYGVDLTALYGTAFQGNFSQPVVDAFDPKLLVAPSVSHVINFTTVKEEDLYEINIPLKFTASVGTKIHALYKGG</sequence>
<keyword evidence="3" id="KW-0805">Transcription regulation</keyword>
<comment type="catalytic activity">
    <reaction evidence="5">
        <text>L-arginyl-[protein] + 2 S-adenosyl-L-methionine = N(omega),N(omega)-dimethyl-L-arginyl-[protein] + 2 S-adenosyl-L-homocysteine + 2 H(+)</text>
        <dbReference type="Rhea" id="RHEA:48096"/>
        <dbReference type="Rhea" id="RHEA-COMP:10532"/>
        <dbReference type="Rhea" id="RHEA-COMP:11991"/>
        <dbReference type="ChEBI" id="CHEBI:15378"/>
        <dbReference type="ChEBI" id="CHEBI:29965"/>
        <dbReference type="ChEBI" id="CHEBI:57856"/>
        <dbReference type="ChEBI" id="CHEBI:59789"/>
        <dbReference type="ChEBI" id="CHEBI:61897"/>
        <dbReference type="EC" id="2.1.1.319"/>
    </reaction>
</comment>
<dbReference type="CDD" id="cd02440">
    <property type="entry name" value="AdoMet_MTases"/>
    <property type="match status" value="1"/>
</dbReference>
<name>A0AAD5BQ34_AMBAR</name>
<evidence type="ECO:0000256" key="3">
    <source>
        <dbReference type="ARBA" id="ARBA00023015"/>
    </source>
</evidence>
<evidence type="ECO:0000256" key="2">
    <source>
        <dbReference type="ARBA" id="ARBA00022691"/>
    </source>
</evidence>
<dbReference type="PROSITE" id="PS51678">
    <property type="entry name" value="SAM_MT_PRMT"/>
    <property type="match status" value="1"/>
</dbReference>
<dbReference type="GO" id="GO:0035242">
    <property type="term" value="F:protein-arginine omega-N asymmetric methyltransferase activity"/>
    <property type="evidence" value="ECO:0007669"/>
    <property type="project" value="UniProtKB-EC"/>
</dbReference>
<dbReference type="Proteomes" id="UP001206925">
    <property type="component" value="Unassembled WGS sequence"/>
</dbReference>
<organism evidence="8 9">
    <name type="scientific">Ambrosia artemisiifolia</name>
    <name type="common">Common ragweed</name>
    <dbReference type="NCBI Taxonomy" id="4212"/>
    <lineage>
        <taxon>Eukaryota</taxon>
        <taxon>Viridiplantae</taxon>
        <taxon>Streptophyta</taxon>
        <taxon>Embryophyta</taxon>
        <taxon>Tracheophyta</taxon>
        <taxon>Spermatophyta</taxon>
        <taxon>Magnoliopsida</taxon>
        <taxon>eudicotyledons</taxon>
        <taxon>Gunneridae</taxon>
        <taxon>Pentapetalae</taxon>
        <taxon>asterids</taxon>
        <taxon>campanulids</taxon>
        <taxon>Asterales</taxon>
        <taxon>Asteraceae</taxon>
        <taxon>Asteroideae</taxon>
        <taxon>Heliantheae alliance</taxon>
        <taxon>Heliantheae</taxon>
        <taxon>Ambrosia</taxon>
    </lineage>
</organism>
<protein>
    <recommendedName>
        <fullName evidence="1">type I protein arginine methyltransferase</fullName>
        <ecNumber evidence="1">2.1.1.319</ecNumber>
    </recommendedName>
</protein>
<dbReference type="Gene3D" id="2.70.160.11">
    <property type="entry name" value="Hnrnp arginine n-methyltransferase1"/>
    <property type="match status" value="1"/>
</dbReference>
<accession>A0AAD5BQ34</accession>
<keyword evidence="9" id="KW-1185">Reference proteome</keyword>
<dbReference type="FunFam" id="3.40.50.150:FF:000052">
    <property type="entry name" value="Probable histone-arginine methyltransferase CARM1"/>
    <property type="match status" value="1"/>
</dbReference>
<evidence type="ECO:0000256" key="4">
    <source>
        <dbReference type="ARBA" id="ARBA00023163"/>
    </source>
</evidence>
<dbReference type="Pfam" id="PF25350">
    <property type="entry name" value="PH_PRMT_N"/>
    <property type="match status" value="1"/>
</dbReference>
<dbReference type="GO" id="GO:0070611">
    <property type="term" value="F:histone H3R2 methyltransferase activity"/>
    <property type="evidence" value="ECO:0007669"/>
    <property type="project" value="TreeGrafter"/>
</dbReference>
<feature type="domain" description="Probable histone-arginine methyltransferase CARM1-like N-terminal PH" evidence="7">
    <location>
        <begin position="10"/>
        <end position="115"/>
    </location>
</feature>
<keyword evidence="6" id="KW-0808">Transferase</keyword>
<gene>
    <name evidence="8" type="ORF">M8C21_018346</name>
</gene>
<evidence type="ECO:0000256" key="5">
    <source>
        <dbReference type="ARBA" id="ARBA00049086"/>
    </source>
</evidence>
<evidence type="ECO:0000256" key="6">
    <source>
        <dbReference type="PROSITE-ProRule" id="PRU01015"/>
    </source>
</evidence>
<evidence type="ECO:0000259" key="7">
    <source>
        <dbReference type="Pfam" id="PF25350"/>
    </source>
</evidence>
<dbReference type="PANTHER" id="PTHR11006:SF10">
    <property type="entry name" value="HISTONE-ARGININE METHYLTRANSFERASE CARMER-RELATED"/>
    <property type="match status" value="1"/>
</dbReference>
<dbReference type="InterPro" id="IPR029063">
    <property type="entry name" value="SAM-dependent_MTases_sf"/>
</dbReference>
<evidence type="ECO:0000313" key="8">
    <source>
        <dbReference type="EMBL" id="KAI7726456.1"/>
    </source>
</evidence>
<dbReference type="EMBL" id="JAMZMK010011666">
    <property type="protein sequence ID" value="KAI7726456.1"/>
    <property type="molecule type" value="Genomic_DNA"/>
</dbReference>
<dbReference type="InterPro" id="IPR025799">
    <property type="entry name" value="Arg_MeTrfase"/>
</dbReference>
<dbReference type="AlphaFoldDB" id="A0AAD5BQ34"/>
<dbReference type="GO" id="GO:0032259">
    <property type="term" value="P:methylation"/>
    <property type="evidence" value="ECO:0007669"/>
    <property type="project" value="UniProtKB-KW"/>
</dbReference>
<dbReference type="SUPFAM" id="SSF53335">
    <property type="entry name" value="S-adenosyl-L-methionine-dependent methyltransferases"/>
    <property type="match status" value="1"/>
</dbReference>
<dbReference type="GO" id="GO:0035241">
    <property type="term" value="F:protein-arginine omega-N monomethyltransferase activity"/>
    <property type="evidence" value="ECO:0007669"/>
    <property type="project" value="UniProtKB-ARBA"/>
</dbReference>
<proteinExistence type="predicted"/>